<dbReference type="NCBIfam" id="TIGR02532">
    <property type="entry name" value="IV_pilin_GFxxxE"/>
    <property type="match status" value="1"/>
</dbReference>
<evidence type="ECO:0000313" key="2">
    <source>
        <dbReference type="EMBL" id="GAG04696.1"/>
    </source>
</evidence>
<dbReference type="SUPFAM" id="SSF54523">
    <property type="entry name" value="Pili subunits"/>
    <property type="match status" value="1"/>
</dbReference>
<reference evidence="2" key="1">
    <citation type="journal article" date="2014" name="Front. Microbiol.">
        <title>High frequency of phylogenetically diverse reductive dehalogenase-homologous genes in deep subseafloor sedimentary metagenomes.</title>
        <authorList>
            <person name="Kawai M."/>
            <person name="Futagami T."/>
            <person name="Toyoda A."/>
            <person name="Takaki Y."/>
            <person name="Nishi S."/>
            <person name="Hori S."/>
            <person name="Arai W."/>
            <person name="Tsubouchi T."/>
            <person name="Morono Y."/>
            <person name="Uchiyama I."/>
            <person name="Ito T."/>
            <person name="Fujiyama A."/>
            <person name="Inagaki F."/>
            <person name="Takami H."/>
        </authorList>
    </citation>
    <scope>NUCLEOTIDE SEQUENCE</scope>
    <source>
        <strain evidence="2">Expedition CK06-06</strain>
    </source>
</reference>
<keyword evidence="1" id="KW-1133">Transmembrane helix</keyword>
<proteinExistence type="predicted"/>
<dbReference type="Gene3D" id="3.30.700.10">
    <property type="entry name" value="Glycoprotein, Type 4 Pilin"/>
    <property type="match status" value="1"/>
</dbReference>
<sequence length="191" mass="21622">MKTKQITIKKRIQNKGFTLVELLVSISIFSLIVSAMSGAFVSTIRAQRKSVAFQQLLEQTSYLEEYMSRAIRMARKDLSGDCLTTAGAKQNFETNLDKDRIRFLNYQGICQEFFLEADQIKERKSTDGTAANFQIPLPLTSDDLQVESFKIGPSDSWDQNDNEQPRVTLFLDIKGAGSKPEQQPEIKIQTT</sequence>
<dbReference type="InterPro" id="IPR012902">
    <property type="entry name" value="N_methyl_site"/>
</dbReference>
<name>X0VVY5_9ZZZZ</name>
<dbReference type="AlphaFoldDB" id="X0VVY5"/>
<feature type="non-terminal residue" evidence="2">
    <location>
        <position position="191"/>
    </location>
</feature>
<protein>
    <recommendedName>
        <fullName evidence="3">Type II secretion system protein J</fullName>
    </recommendedName>
</protein>
<keyword evidence="1" id="KW-0812">Transmembrane</keyword>
<organism evidence="2">
    <name type="scientific">marine sediment metagenome</name>
    <dbReference type="NCBI Taxonomy" id="412755"/>
    <lineage>
        <taxon>unclassified sequences</taxon>
        <taxon>metagenomes</taxon>
        <taxon>ecological metagenomes</taxon>
    </lineage>
</organism>
<feature type="transmembrane region" description="Helical" evidence="1">
    <location>
        <begin position="20"/>
        <end position="41"/>
    </location>
</feature>
<comment type="caution">
    <text evidence="2">The sequence shown here is derived from an EMBL/GenBank/DDBJ whole genome shotgun (WGS) entry which is preliminary data.</text>
</comment>
<gene>
    <name evidence="2" type="ORF">S01H1_32629</name>
</gene>
<accession>X0VVY5</accession>
<keyword evidence="1" id="KW-0472">Membrane</keyword>
<dbReference type="Pfam" id="PF07963">
    <property type="entry name" value="N_methyl"/>
    <property type="match status" value="1"/>
</dbReference>
<dbReference type="InterPro" id="IPR045584">
    <property type="entry name" value="Pilin-like"/>
</dbReference>
<dbReference type="PROSITE" id="PS00409">
    <property type="entry name" value="PROKAR_NTER_METHYL"/>
    <property type="match status" value="1"/>
</dbReference>
<dbReference type="EMBL" id="BARS01020215">
    <property type="protein sequence ID" value="GAG04696.1"/>
    <property type="molecule type" value="Genomic_DNA"/>
</dbReference>
<evidence type="ECO:0000256" key="1">
    <source>
        <dbReference type="SAM" id="Phobius"/>
    </source>
</evidence>
<evidence type="ECO:0008006" key="3">
    <source>
        <dbReference type="Google" id="ProtNLM"/>
    </source>
</evidence>